<comment type="similarity">
    <text evidence="1">Belongs to the transglycosylase Slt family.</text>
</comment>
<dbReference type="EMBL" id="JACJFM010000015">
    <property type="protein sequence ID" value="MBB1487440.1"/>
    <property type="molecule type" value="Genomic_DNA"/>
</dbReference>
<dbReference type="AlphaFoldDB" id="A0A839IRZ6"/>
<dbReference type="SUPFAM" id="SSF53955">
    <property type="entry name" value="Lysozyme-like"/>
    <property type="match status" value="1"/>
</dbReference>
<protein>
    <submittedName>
        <fullName evidence="3">Lytic transglycosylase domain-containing protein</fullName>
    </submittedName>
</protein>
<gene>
    <name evidence="3" type="ORF">H4O21_12565</name>
</gene>
<organism evidence="3 4">
    <name type="scientific">Oceanospirillum sediminis</name>
    <dbReference type="NCBI Taxonomy" id="2760088"/>
    <lineage>
        <taxon>Bacteria</taxon>
        <taxon>Pseudomonadati</taxon>
        <taxon>Pseudomonadota</taxon>
        <taxon>Gammaproteobacteria</taxon>
        <taxon>Oceanospirillales</taxon>
        <taxon>Oceanospirillaceae</taxon>
        <taxon>Oceanospirillum</taxon>
    </lineage>
</organism>
<dbReference type="Pfam" id="PF01464">
    <property type="entry name" value="SLT"/>
    <property type="match status" value="1"/>
</dbReference>
<evidence type="ECO:0000313" key="4">
    <source>
        <dbReference type="Proteomes" id="UP000565262"/>
    </source>
</evidence>
<evidence type="ECO:0000256" key="1">
    <source>
        <dbReference type="ARBA" id="ARBA00007734"/>
    </source>
</evidence>
<dbReference type="InterPro" id="IPR023346">
    <property type="entry name" value="Lysozyme-like_dom_sf"/>
</dbReference>
<feature type="domain" description="Transglycosylase SLT" evidence="2">
    <location>
        <begin position="85"/>
        <end position="178"/>
    </location>
</feature>
<sequence>MKKAICPTYLFAFTTFLWTGLGYSSDNQNQTIDRRLNQIITKAALTADFPSSFTARTWFTTMSQRLESYISDSEQRIFLLQQVHHYARQNHLMPELVLAIIEVESHFRSHAVSPVGARGLMQVMPFWIQQIGQTGDDLFNLETNLKYGCQILSHYLLQSDNNLPMALALYNGSKGRTSYPEKVMKAWRDNWQIKR</sequence>
<evidence type="ECO:0000313" key="3">
    <source>
        <dbReference type="EMBL" id="MBB1487440.1"/>
    </source>
</evidence>
<dbReference type="RefSeq" id="WP_182809221.1">
    <property type="nucleotide sequence ID" value="NZ_JACJFM010000015.1"/>
</dbReference>
<evidence type="ECO:0000259" key="2">
    <source>
        <dbReference type="Pfam" id="PF01464"/>
    </source>
</evidence>
<dbReference type="PANTHER" id="PTHR37423:SF2">
    <property type="entry name" value="MEMBRANE-BOUND LYTIC MUREIN TRANSGLYCOSYLASE C"/>
    <property type="match status" value="1"/>
</dbReference>
<accession>A0A839IRZ6</accession>
<reference evidence="3 4" key="1">
    <citation type="submission" date="2020-08" db="EMBL/GenBank/DDBJ databases">
        <title>Oceanospirillum sp. nov. isolated from marine sediment.</title>
        <authorList>
            <person name="Ji X."/>
        </authorList>
    </citation>
    <scope>NUCLEOTIDE SEQUENCE [LARGE SCALE GENOMIC DNA]</scope>
    <source>
        <strain evidence="3 4">D5</strain>
    </source>
</reference>
<dbReference type="Proteomes" id="UP000565262">
    <property type="component" value="Unassembled WGS sequence"/>
</dbReference>
<dbReference type="InterPro" id="IPR008258">
    <property type="entry name" value="Transglycosylase_SLT_dom_1"/>
</dbReference>
<dbReference type="Gene3D" id="1.10.530.10">
    <property type="match status" value="1"/>
</dbReference>
<keyword evidence="4" id="KW-1185">Reference proteome</keyword>
<dbReference type="PANTHER" id="PTHR37423">
    <property type="entry name" value="SOLUBLE LYTIC MUREIN TRANSGLYCOSYLASE-RELATED"/>
    <property type="match status" value="1"/>
</dbReference>
<dbReference type="CDD" id="cd16896">
    <property type="entry name" value="LT_Slt70-like"/>
    <property type="match status" value="1"/>
</dbReference>
<proteinExistence type="inferred from homology"/>
<comment type="caution">
    <text evidence="3">The sequence shown here is derived from an EMBL/GenBank/DDBJ whole genome shotgun (WGS) entry which is preliminary data.</text>
</comment>
<name>A0A839IRZ6_9GAMM</name>